<dbReference type="STRING" id="400682.A0A1X7TM04"/>
<dbReference type="FunFam" id="3.40.30.10:FF:000162">
    <property type="entry name" value="Glutathione S-transferase Gst3"/>
    <property type="match status" value="1"/>
</dbReference>
<accession>A0A1X7TM04</accession>
<reference evidence="2" key="1">
    <citation type="submission" date="2017-05" db="UniProtKB">
        <authorList>
            <consortium name="EnsemblMetazoa"/>
        </authorList>
    </citation>
    <scope>IDENTIFICATION</scope>
</reference>
<dbReference type="OrthoDB" id="2309723at2759"/>
<protein>
    <recommendedName>
        <fullName evidence="1">GST N-terminal domain-containing protein</fullName>
    </recommendedName>
</protein>
<evidence type="ECO:0000313" key="2">
    <source>
        <dbReference type="EnsemblMetazoa" id="Aqu2.1.15668_001"/>
    </source>
</evidence>
<dbReference type="GO" id="GO:0005737">
    <property type="term" value="C:cytoplasm"/>
    <property type="evidence" value="ECO:0007669"/>
    <property type="project" value="TreeGrafter"/>
</dbReference>
<dbReference type="InterPro" id="IPR036249">
    <property type="entry name" value="Thioredoxin-like_sf"/>
</dbReference>
<proteinExistence type="predicted"/>
<dbReference type="InParanoid" id="A0A1X7TM04"/>
<dbReference type="SUPFAM" id="SSF52833">
    <property type="entry name" value="Thioredoxin-like"/>
    <property type="match status" value="1"/>
</dbReference>
<sequence length="336" mass="38358">MASDTGKSDILKWANEKGEFIRKPSSFRNWITADGSSGFKAEAGRYHLYVSLACPWAHRTLIVRQLKGLEDVITFNVVDYHMGPNGWRFNPEVEGATPDTVNSFSMIREVYFKVDPDYTGRFTVPVLYDKVNGTIVNNESSEIIRMLNTEFNEFCATPEAKALDLYPTDLRDTINKLNEWIYPYKKLGRKCNKKRIVDYPNIWGYLRDLYNTPGFGSTTNRYHIEHHYQLHKRKKSGNHETKNQVSALESVAYVHINVRHMQQAISEAEENLLLVDESAGAIGCSVTDNMVEELTRGDKGTIDKLIIELNLVEDEPSSTFNDLSTLMSKLRIIMSA</sequence>
<dbReference type="Gene3D" id="3.40.30.10">
    <property type="entry name" value="Glutaredoxin"/>
    <property type="match status" value="1"/>
</dbReference>
<dbReference type="EnsemblMetazoa" id="Aqu2.1.15668_001">
    <property type="protein sequence ID" value="Aqu2.1.15668_001"/>
    <property type="gene ID" value="Aqu2.1.15668"/>
</dbReference>
<feature type="domain" description="GST N-terminal" evidence="1">
    <location>
        <begin position="53"/>
        <end position="149"/>
    </location>
</feature>
<dbReference type="eggNOG" id="KOG2903">
    <property type="taxonomic scope" value="Eukaryota"/>
</dbReference>
<evidence type="ECO:0000259" key="1">
    <source>
        <dbReference type="Pfam" id="PF13409"/>
    </source>
</evidence>
<dbReference type="Pfam" id="PF13409">
    <property type="entry name" value="GST_N_2"/>
    <property type="match status" value="1"/>
</dbReference>
<name>A0A1X7TM04_AMPQE</name>
<dbReference type="PANTHER" id="PTHR32419">
    <property type="entry name" value="GLUTATHIONYL-HYDROQUINONE REDUCTASE"/>
    <property type="match status" value="1"/>
</dbReference>
<dbReference type="AlphaFoldDB" id="A0A1X7TM04"/>
<dbReference type="InterPro" id="IPR016639">
    <property type="entry name" value="GST_Omega/GSH"/>
</dbReference>
<organism evidence="2">
    <name type="scientific">Amphimedon queenslandica</name>
    <name type="common">Sponge</name>
    <dbReference type="NCBI Taxonomy" id="400682"/>
    <lineage>
        <taxon>Eukaryota</taxon>
        <taxon>Metazoa</taxon>
        <taxon>Porifera</taxon>
        <taxon>Demospongiae</taxon>
        <taxon>Heteroscleromorpha</taxon>
        <taxon>Haplosclerida</taxon>
        <taxon>Niphatidae</taxon>
        <taxon>Amphimedon</taxon>
    </lineage>
</organism>
<dbReference type="GO" id="GO:0004364">
    <property type="term" value="F:glutathione transferase activity"/>
    <property type="evidence" value="ECO:0007669"/>
    <property type="project" value="InterPro"/>
</dbReference>
<dbReference type="Gene3D" id="1.20.1050.10">
    <property type="match status" value="1"/>
</dbReference>
<dbReference type="InterPro" id="IPR004045">
    <property type="entry name" value="Glutathione_S-Trfase_N"/>
</dbReference>
<dbReference type="PANTHER" id="PTHR32419:SF6">
    <property type="entry name" value="GLUTATHIONE S-TRANSFERASE OMEGA-LIKE 1-RELATED"/>
    <property type="match status" value="1"/>
</dbReference>